<dbReference type="GeneID" id="93613271"/>
<dbReference type="Proteomes" id="UP000009138">
    <property type="component" value="Unassembled WGS sequence"/>
</dbReference>
<reference evidence="1 2" key="1">
    <citation type="journal article" date="2009" name="PLoS Genet.">
        <title>Genomic analysis of the basal lineage fungus Rhizopus oryzae reveals a whole-genome duplication.</title>
        <authorList>
            <person name="Ma L.-J."/>
            <person name="Ibrahim A.S."/>
            <person name="Skory C."/>
            <person name="Grabherr M.G."/>
            <person name="Burger G."/>
            <person name="Butler M."/>
            <person name="Elias M."/>
            <person name="Idnurm A."/>
            <person name="Lang B.F."/>
            <person name="Sone T."/>
            <person name="Abe A."/>
            <person name="Calvo S.E."/>
            <person name="Corrochano L.M."/>
            <person name="Engels R."/>
            <person name="Fu J."/>
            <person name="Hansberg W."/>
            <person name="Kim J.-M."/>
            <person name="Kodira C.D."/>
            <person name="Koehrsen M.J."/>
            <person name="Liu B."/>
            <person name="Miranda-Saavedra D."/>
            <person name="O'Leary S."/>
            <person name="Ortiz-Castellanos L."/>
            <person name="Poulter R."/>
            <person name="Rodriguez-Romero J."/>
            <person name="Ruiz-Herrera J."/>
            <person name="Shen Y.-Q."/>
            <person name="Zeng Q."/>
            <person name="Galagan J."/>
            <person name="Birren B.W."/>
            <person name="Cuomo C.A."/>
            <person name="Wickes B.L."/>
        </authorList>
    </citation>
    <scope>NUCLEOTIDE SEQUENCE [LARGE SCALE GENOMIC DNA]</scope>
    <source>
        <strain evidence="2">RA 99-880 / ATCC MYA-4621 / FGSC 9543 / NRRL 43880</strain>
    </source>
</reference>
<dbReference type="AlphaFoldDB" id="I1BZG5"/>
<dbReference type="EMBL" id="CH476735">
    <property type="protein sequence ID" value="EIE81595.1"/>
    <property type="molecule type" value="Genomic_DNA"/>
</dbReference>
<evidence type="ECO:0000313" key="2">
    <source>
        <dbReference type="Proteomes" id="UP000009138"/>
    </source>
</evidence>
<evidence type="ECO:0000313" key="1">
    <source>
        <dbReference type="EMBL" id="EIE81595.1"/>
    </source>
</evidence>
<accession>I1BZG5</accession>
<name>I1BZG5_RHIO9</name>
<organism evidence="1 2">
    <name type="scientific">Rhizopus delemar (strain RA 99-880 / ATCC MYA-4621 / FGSC 9543 / NRRL 43880)</name>
    <name type="common">Mucormycosis agent</name>
    <name type="synonym">Rhizopus arrhizus var. delemar</name>
    <dbReference type="NCBI Taxonomy" id="246409"/>
    <lineage>
        <taxon>Eukaryota</taxon>
        <taxon>Fungi</taxon>
        <taxon>Fungi incertae sedis</taxon>
        <taxon>Mucoromycota</taxon>
        <taxon>Mucoromycotina</taxon>
        <taxon>Mucoromycetes</taxon>
        <taxon>Mucorales</taxon>
        <taxon>Mucorineae</taxon>
        <taxon>Rhizopodaceae</taxon>
        <taxon>Rhizopus</taxon>
    </lineage>
</organism>
<dbReference type="VEuPathDB" id="FungiDB:RO3G_06300"/>
<keyword evidence="2" id="KW-1185">Reference proteome</keyword>
<dbReference type="InParanoid" id="I1BZG5"/>
<sequence length="84" mass="9603">MYFKAVILSEKILIFEFSRGELIPQPVFDASMSIITFGILCITLGDGVDPTEIDLEMTNNQNVDETKLNNVIDAHLWYRRFFGS</sequence>
<gene>
    <name evidence="1" type="ORF">RO3G_06300</name>
</gene>
<protein>
    <submittedName>
        <fullName evidence="1">Uncharacterized protein</fullName>
    </submittedName>
</protein>
<dbReference type="RefSeq" id="XP_067516991.1">
    <property type="nucleotide sequence ID" value="XM_067660890.1"/>
</dbReference>
<proteinExistence type="predicted"/>